<reference evidence="1" key="2">
    <citation type="submission" date="2025-09" db="UniProtKB">
        <authorList>
            <consortium name="Ensembl"/>
        </authorList>
    </citation>
    <scope>IDENTIFICATION</scope>
</reference>
<accession>A0A3Q3J7G7</accession>
<dbReference type="SUPFAM" id="SSF48726">
    <property type="entry name" value="Immunoglobulin"/>
    <property type="match status" value="1"/>
</dbReference>
<dbReference type="FunFam" id="2.60.40.10:FF:000111">
    <property type="entry name" value="Myosin-binding protein C, slow type"/>
    <property type="match status" value="1"/>
</dbReference>
<keyword evidence="2" id="KW-1185">Reference proteome</keyword>
<evidence type="ECO:0000313" key="1">
    <source>
        <dbReference type="Ensembl" id="ENSMALP00000009312.1"/>
    </source>
</evidence>
<proteinExistence type="predicted"/>
<dbReference type="InterPro" id="IPR013783">
    <property type="entry name" value="Ig-like_fold"/>
</dbReference>
<dbReference type="AlphaFoldDB" id="A0A3Q3J7G7"/>
<dbReference type="InterPro" id="IPR036179">
    <property type="entry name" value="Ig-like_dom_sf"/>
</dbReference>
<reference evidence="1" key="1">
    <citation type="submission" date="2025-08" db="UniProtKB">
        <authorList>
            <consortium name="Ensembl"/>
        </authorList>
    </citation>
    <scope>IDENTIFICATION</scope>
</reference>
<dbReference type="STRING" id="43700.ENSMALP00000009312"/>
<protein>
    <submittedName>
        <fullName evidence="1">Uncharacterized protein</fullName>
    </submittedName>
</protein>
<name>A0A3Q3J7G7_MONAL</name>
<dbReference type="Ensembl" id="ENSMALT00000009507.1">
    <property type="protein sequence ID" value="ENSMALP00000009312.1"/>
    <property type="gene ID" value="ENSMALG00000006629.1"/>
</dbReference>
<organism evidence="1 2">
    <name type="scientific">Monopterus albus</name>
    <name type="common">Swamp eel</name>
    <dbReference type="NCBI Taxonomy" id="43700"/>
    <lineage>
        <taxon>Eukaryota</taxon>
        <taxon>Metazoa</taxon>
        <taxon>Chordata</taxon>
        <taxon>Craniata</taxon>
        <taxon>Vertebrata</taxon>
        <taxon>Euteleostomi</taxon>
        <taxon>Actinopterygii</taxon>
        <taxon>Neopterygii</taxon>
        <taxon>Teleostei</taxon>
        <taxon>Neoteleostei</taxon>
        <taxon>Acanthomorphata</taxon>
        <taxon>Anabantaria</taxon>
        <taxon>Synbranchiformes</taxon>
        <taxon>Synbranchidae</taxon>
        <taxon>Monopterus</taxon>
    </lineage>
</organism>
<dbReference type="Gene3D" id="2.60.40.10">
    <property type="entry name" value="Immunoglobulins"/>
    <property type="match status" value="1"/>
</dbReference>
<dbReference type="Proteomes" id="UP000261600">
    <property type="component" value="Unplaced"/>
</dbReference>
<evidence type="ECO:0000313" key="2">
    <source>
        <dbReference type="Proteomes" id="UP000261600"/>
    </source>
</evidence>
<sequence length="211" mass="23617">TAQILYRVMFSPLSSSPPCTAELPPDGKRNVHVGVFVTRKDITFVAEVDSSNLTKTANKKWLKGKWLDLGCKAGKHLQFKESYDRNTKMCMFIPYMSISKVVDGDAGGCRCGVTSKDECDSCTVQVSVQAVQEEQQDNILEAFKLSGDAGEDAGDLDFSMLLKKRYGHLHFQSCIIHIQLSKILDIIREKKQQKPKEEVDAWEILKAAQTL</sequence>